<dbReference type="PANTHER" id="PTHR12905">
    <property type="entry name" value="METALLOPHOSPHOESTERASE"/>
    <property type="match status" value="1"/>
</dbReference>
<dbReference type="AlphaFoldDB" id="A0A0V0Q8Q9"/>
<evidence type="ECO:0000313" key="2">
    <source>
        <dbReference type="EMBL" id="KRW98648.1"/>
    </source>
</evidence>
<dbReference type="InterPro" id="IPR029052">
    <property type="entry name" value="Metallo-depent_PP-like"/>
</dbReference>
<keyword evidence="3" id="KW-1185">Reference proteome</keyword>
<gene>
    <name evidence="2" type="ORF">PPERSA_00236</name>
</gene>
<evidence type="ECO:0000313" key="3">
    <source>
        <dbReference type="Proteomes" id="UP000054937"/>
    </source>
</evidence>
<dbReference type="Gene3D" id="3.60.21.10">
    <property type="match status" value="1"/>
</dbReference>
<dbReference type="OrthoDB" id="630188at2759"/>
<dbReference type="OMA" id="GIKFANC"/>
<comment type="caution">
    <text evidence="2">The sequence shown here is derived from an EMBL/GenBank/DDBJ whole genome shotgun (WGS) entry which is preliminary data.</text>
</comment>
<organism evidence="2 3">
    <name type="scientific">Pseudocohnilembus persalinus</name>
    <name type="common">Ciliate</name>
    <dbReference type="NCBI Taxonomy" id="266149"/>
    <lineage>
        <taxon>Eukaryota</taxon>
        <taxon>Sar</taxon>
        <taxon>Alveolata</taxon>
        <taxon>Ciliophora</taxon>
        <taxon>Intramacronucleata</taxon>
        <taxon>Oligohymenophorea</taxon>
        <taxon>Scuticociliatia</taxon>
        <taxon>Philasterida</taxon>
        <taxon>Pseudocohnilembidae</taxon>
        <taxon>Pseudocohnilembus</taxon>
    </lineage>
</organism>
<protein>
    <recommendedName>
        <fullName evidence="1">Calcineurin-like phosphoesterase domain-containing protein</fullName>
    </recommendedName>
</protein>
<accession>A0A0V0Q8Q9</accession>
<dbReference type="EMBL" id="LDAU01000232">
    <property type="protein sequence ID" value="KRW98648.1"/>
    <property type="molecule type" value="Genomic_DNA"/>
</dbReference>
<dbReference type="Proteomes" id="UP000054937">
    <property type="component" value="Unassembled WGS sequence"/>
</dbReference>
<feature type="domain" description="Calcineurin-like phosphoesterase" evidence="1">
    <location>
        <begin position="32"/>
        <end position="218"/>
    </location>
</feature>
<dbReference type="SUPFAM" id="SSF56300">
    <property type="entry name" value="Metallo-dependent phosphatases"/>
    <property type="match status" value="1"/>
</dbReference>
<dbReference type="InParanoid" id="A0A0V0Q8Q9"/>
<dbReference type="CDD" id="cd07379">
    <property type="entry name" value="MPP_239FB"/>
    <property type="match status" value="1"/>
</dbReference>
<dbReference type="InterPro" id="IPR004843">
    <property type="entry name" value="Calcineurin-like_PHP"/>
</dbReference>
<dbReference type="GO" id="GO:0016787">
    <property type="term" value="F:hydrolase activity"/>
    <property type="evidence" value="ECO:0007669"/>
    <property type="project" value="InterPro"/>
</dbReference>
<reference evidence="2 3" key="1">
    <citation type="journal article" date="2015" name="Sci. Rep.">
        <title>Genome of the facultative scuticociliatosis pathogen Pseudocohnilembus persalinus provides insight into its virulence through horizontal gene transfer.</title>
        <authorList>
            <person name="Xiong J."/>
            <person name="Wang G."/>
            <person name="Cheng J."/>
            <person name="Tian M."/>
            <person name="Pan X."/>
            <person name="Warren A."/>
            <person name="Jiang C."/>
            <person name="Yuan D."/>
            <person name="Miao W."/>
        </authorList>
    </citation>
    <scope>NUCLEOTIDE SEQUENCE [LARGE SCALE GENOMIC DNA]</scope>
    <source>
        <strain evidence="2">36N120E</strain>
    </source>
</reference>
<dbReference type="Pfam" id="PF00149">
    <property type="entry name" value="Metallophos"/>
    <property type="match status" value="1"/>
</dbReference>
<sequence>MEQVQKENNLNIQQNDKYNEIIDTKNENQKQLKFVVISDTHCQHEFIDLPQGDVLIHCGDFSYTGEKEELQNFHEWLLKQKNKFKYVIIIAGNHDCTIDEEYYLNRGKIYPKKFLHTSRQNCYDCKALIANENWIYLEDDFVEIEGIKIYGSPWTPESEKIWNKIPDNTDILITHGPPKYILDKIKNFKEQEINVGCQILKQQIDRVQPKFHLFGHIHDTYGVEKEKNTFFVNASICDEEYKPINKPVVFYYSI</sequence>
<proteinExistence type="predicted"/>
<dbReference type="InterPro" id="IPR051693">
    <property type="entry name" value="UPF0046_metallophosphoest"/>
</dbReference>
<name>A0A0V0Q8Q9_PSEPJ</name>
<dbReference type="PANTHER" id="PTHR12905:SF0">
    <property type="entry name" value="CALCINEURIN-LIKE PHOSPHOESTERASE DOMAIN-CONTAINING PROTEIN"/>
    <property type="match status" value="1"/>
</dbReference>
<evidence type="ECO:0000259" key="1">
    <source>
        <dbReference type="Pfam" id="PF00149"/>
    </source>
</evidence>